<dbReference type="InterPro" id="IPR017861">
    <property type="entry name" value="KAE1/TsaD"/>
</dbReference>
<dbReference type="EC" id="2.3.1.234" evidence="1"/>
<keyword evidence="7 10" id="KW-0012">Acyltransferase</keyword>
<evidence type="ECO:0000256" key="3">
    <source>
        <dbReference type="ARBA" id="ARBA00022679"/>
    </source>
</evidence>
<dbReference type="Gene3D" id="3.30.420.40">
    <property type="match status" value="2"/>
</dbReference>
<dbReference type="NCBIfam" id="TIGR00329">
    <property type="entry name" value="gcp_kae1"/>
    <property type="match status" value="1"/>
</dbReference>
<protein>
    <recommendedName>
        <fullName evidence="1">N(6)-L-threonylcarbamoyladenine synthase</fullName>
        <ecNumber evidence="1">2.3.1.234</ecNumber>
    </recommendedName>
</protein>
<dbReference type="FunFam" id="3.30.420.40:FF:000040">
    <property type="entry name" value="tRNA N6-adenosine threonylcarbamoyltransferase"/>
    <property type="match status" value="1"/>
</dbReference>
<dbReference type="InterPro" id="IPR000905">
    <property type="entry name" value="Gcp-like_dom"/>
</dbReference>
<dbReference type="PANTHER" id="PTHR11735:SF6">
    <property type="entry name" value="TRNA N6-ADENOSINE THREONYLCARBAMOYLTRANSFERASE, MITOCHONDRIAL"/>
    <property type="match status" value="1"/>
</dbReference>
<feature type="domain" description="Gcp-like" evidence="9">
    <location>
        <begin position="43"/>
        <end position="331"/>
    </location>
</feature>
<evidence type="ECO:0000256" key="2">
    <source>
        <dbReference type="ARBA" id="ARBA00022490"/>
    </source>
</evidence>
<dbReference type="InterPro" id="IPR043129">
    <property type="entry name" value="ATPase_NBD"/>
</dbReference>
<evidence type="ECO:0000259" key="9">
    <source>
        <dbReference type="Pfam" id="PF00814"/>
    </source>
</evidence>
<evidence type="ECO:0000256" key="6">
    <source>
        <dbReference type="ARBA" id="ARBA00023004"/>
    </source>
</evidence>
<dbReference type="HAMAP" id="MF_01445">
    <property type="entry name" value="TsaD"/>
    <property type="match status" value="1"/>
</dbReference>
<sequence>MTEYEARAAEKLSALRKKEDVVILAIETSCDETAAAVVKNGRTVVSNVVHTQIPLHVPYGGVVPEIASRSHVQKIGAVVAGALEQANLTLEQLDAVAVTNGPGLVGALLVGLSYAKGLAYAAGLPFLGVHHIAAHIAANYLTYPELEPPFTCLIVSGGHSHIVAVEPDETYRLLGCTRDDAAGEAFDKVARALGLAYPGGPNLEKLALEGNPNAFTFHSAFNEGEGYDFSFSGVKTAVVNRLHTAKQTGEPVSPADLAASFQRTVVEILAEKAVRASVAEREQTGGKLALAGGVSANKALRAAVEGRAKKASVAFYCPAFEFCTDNAAMVGAAAYRKLLHGTKDDFSLNAVPYLSIESATGGKGHA</sequence>
<dbReference type="PANTHER" id="PTHR11735">
    <property type="entry name" value="TRNA N6-ADENOSINE THREONYLCARBAMOYLTRANSFERASE"/>
    <property type="match status" value="1"/>
</dbReference>
<comment type="caution">
    <text evidence="10">The sequence shown here is derived from an EMBL/GenBank/DDBJ whole genome shotgun (WGS) entry which is preliminary data.</text>
</comment>
<dbReference type="Pfam" id="PF00814">
    <property type="entry name" value="TsaD"/>
    <property type="match status" value="1"/>
</dbReference>
<dbReference type="AlphaFoldDB" id="A0A644XQS5"/>
<keyword evidence="6" id="KW-0408">Iron</keyword>
<evidence type="ECO:0000256" key="1">
    <source>
        <dbReference type="ARBA" id="ARBA00012156"/>
    </source>
</evidence>
<dbReference type="GO" id="GO:0002949">
    <property type="term" value="P:tRNA threonylcarbamoyladenosine modification"/>
    <property type="evidence" value="ECO:0007669"/>
    <property type="project" value="InterPro"/>
</dbReference>
<dbReference type="GO" id="GO:0061711">
    <property type="term" value="F:tRNA N(6)-L-threonylcarbamoyladenine synthase activity"/>
    <property type="evidence" value="ECO:0007669"/>
    <property type="project" value="UniProtKB-EC"/>
</dbReference>
<gene>
    <name evidence="10" type="primary">tsaD_29</name>
    <name evidence="10" type="ORF">SDC9_64663</name>
</gene>
<dbReference type="InterPro" id="IPR022450">
    <property type="entry name" value="TsaD"/>
</dbReference>
<dbReference type="EMBL" id="VSSQ01002948">
    <property type="protein sequence ID" value="MPM18257.1"/>
    <property type="molecule type" value="Genomic_DNA"/>
</dbReference>
<evidence type="ECO:0000256" key="7">
    <source>
        <dbReference type="ARBA" id="ARBA00023315"/>
    </source>
</evidence>
<dbReference type="PRINTS" id="PR00789">
    <property type="entry name" value="OSIALOPTASE"/>
</dbReference>
<accession>A0A644XQS5</accession>
<evidence type="ECO:0000256" key="4">
    <source>
        <dbReference type="ARBA" id="ARBA00022694"/>
    </source>
</evidence>
<evidence type="ECO:0000256" key="8">
    <source>
        <dbReference type="ARBA" id="ARBA00048117"/>
    </source>
</evidence>
<name>A0A644XQS5_9ZZZZ</name>
<organism evidence="10">
    <name type="scientific">bioreactor metagenome</name>
    <dbReference type="NCBI Taxonomy" id="1076179"/>
    <lineage>
        <taxon>unclassified sequences</taxon>
        <taxon>metagenomes</taxon>
        <taxon>ecological metagenomes</taxon>
    </lineage>
</organism>
<dbReference type="GO" id="GO:0046872">
    <property type="term" value="F:metal ion binding"/>
    <property type="evidence" value="ECO:0007669"/>
    <property type="project" value="UniProtKB-KW"/>
</dbReference>
<keyword evidence="4" id="KW-0819">tRNA processing</keyword>
<evidence type="ECO:0000313" key="10">
    <source>
        <dbReference type="EMBL" id="MPM18257.1"/>
    </source>
</evidence>
<keyword evidence="2" id="KW-0963">Cytoplasm</keyword>
<dbReference type="CDD" id="cd24133">
    <property type="entry name" value="ASKHA_NBD_TsaD_bac"/>
    <property type="match status" value="1"/>
</dbReference>
<reference evidence="10" key="1">
    <citation type="submission" date="2019-08" db="EMBL/GenBank/DDBJ databases">
        <authorList>
            <person name="Kucharzyk K."/>
            <person name="Murdoch R.W."/>
            <person name="Higgins S."/>
            <person name="Loffler F."/>
        </authorList>
    </citation>
    <scope>NUCLEOTIDE SEQUENCE</scope>
</reference>
<keyword evidence="3 10" id="KW-0808">Transferase</keyword>
<comment type="catalytic activity">
    <reaction evidence="8">
        <text>L-threonylcarbamoyladenylate + adenosine(37) in tRNA = N(6)-L-threonylcarbamoyladenosine(37) in tRNA + AMP + H(+)</text>
        <dbReference type="Rhea" id="RHEA:37059"/>
        <dbReference type="Rhea" id="RHEA-COMP:10162"/>
        <dbReference type="Rhea" id="RHEA-COMP:10163"/>
        <dbReference type="ChEBI" id="CHEBI:15378"/>
        <dbReference type="ChEBI" id="CHEBI:73682"/>
        <dbReference type="ChEBI" id="CHEBI:74411"/>
        <dbReference type="ChEBI" id="CHEBI:74418"/>
        <dbReference type="ChEBI" id="CHEBI:456215"/>
        <dbReference type="EC" id="2.3.1.234"/>
    </reaction>
</comment>
<keyword evidence="5" id="KW-0479">Metal-binding</keyword>
<dbReference type="NCBIfam" id="TIGR03723">
    <property type="entry name" value="T6A_TsaD_YgjD"/>
    <property type="match status" value="1"/>
</dbReference>
<evidence type="ECO:0000256" key="5">
    <source>
        <dbReference type="ARBA" id="ARBA00022723"/>
    </source>
</evidence>
<proteinExistence type="inferred from homology"/>
<dbReference type="SUPFAM" id="SSF53067">
    <property type="entry name" value="Actin-like ATPase domain"/>
    <property type="match status" value="1"/>
</dbReference>